<dbReference type="Proteomes" id="UP000835206">
    <property type="component" value="Chromosome 4"/>
</dbReference>
<feature type="compositionally biased region" description="Basic and acidic residues" evidence="1">
    <location>
        <begin position="858"/>
        <end position="887"/>
    </location>
</feature>
<evidence type="ECO:0000313" key="3">
    <source>
        <dbReference type="RefSeq" id="XP_048261537.1"/>
    </source>
</evidence>
<name>A0A9C6SIY5_BOMTE</name>
<feature type="region of interest" description="Disordered" evidence="1">
    <location>
        <begin position="609"/>
        <end position="631"/>
    </location>
</feature>
<feature type="region of interest" description="Disordered" evidence="1">
    <location>
        <begin position="491"/>
        <end position="514"/>
    </location>
</feature>
<dbReference type="GeneID" id="105667077"/>
<organism evidence="2 3">
    <name type="scientific">Bombus terrestris</name>
    <name type="common">Buff-tailed bumblebee</name>
    <name type="synonym">Apis terrestris</name>
    <dbReference type="NCBI Taxonomy" id="30195"/>
    <lineage>
        <taxon>Eukaryota</taxon>
        <taxon>Metazoa</taxon>
        <taxon>Ecdysozoa</taxon>
        <taxon>Arthropoda</taxon>
        <taxon>Hexapoda</taxon>
        <taxon>Insecta</taxon>
        <taxon>Pterygota</taxon>
        <taxon>Neoptera</taxon>
        <taxon>Endopterygota</taxon>
        <taxon>Hymenoptera</taxon>
        <taxon>Apocrita</taxon>
        <taxon>Aculeata</taxon>
        <taxon>Apoidea</taxon>
        <taxon>Anthophila</taxon>
        <taxon>Apidae</taxon>
        <taxon>Bombus</taxon>
        <taxon>Bombus</taxon>
    </lineage>
</organism>
<feature type="region of interest" description="Disordered" evidence="1">
    <location>
        <begin position="408"/>
        <end position="439"/>
    </location>
</feature>
<evidence type="ECO:0000313" key="2">
    <source>
        <dbReference type="Proteomes" id="UP000835206"/>
    </source>
</evidence>
<feature type="compositionally biased region" description="Basic and acidic residues" evidence="1">
    <location>
        <begin position="935"/>
        <end position="944"/>
    </location>
</feature>
<feature type="compositionally biased region" description="Pro residues" evidence="1">
    <location>
        <begin position="57"/>
        <end position="66"/>
    </location>
</feature>
<gene>
    <name evidence="3" type="primary">LOC105667077</name>
</gene>
<feature type="compositionally biased region" description="Polar residues" evidence="1">
    <location>
        <begin position="85"/>
        <end position="113"/>
    </location>
</feature>
<dbReference type="OrthoDB" id="7616190at2759"/>
<feature type="compositionally biased region" description="Basic and acidic residues" evidence="1">
    <location>
        <begin position="75"/>
        <end position="84"/>
    </location>
</feature>
<protein>
    <submittedName>
        <fullName evidence="3">Uncharacterized protein LOC105667077</fullName>
    </submittedName>
</protein>
<feature type="compositionally biased region" description="Basic and acidic residues" evidence="1">
    <location>
        <begin position="115"/>
        <end position="136"/>
    </location>
</feature>
<feature type="compositionally biased region" description="Polar residues" evidence="1">
    <location>
        <begin position="945"/>
        <end position="962"/>
    </location>
</feature>
<dbReference type="KEGG" id="bter:105667077"/>
<sequence>MHTNARSIVVPGTESVSSTPPVPPRRKKRKAKVAAIAKSPKGTSPTRLRKPDKKRLAPPPPPPPPRAVRRIKSHVAKDQAEERTSNSQTVGDAEETLNSLNSNETGETSQPSSLHLEDADSVRIEKASKDENEKVDSCGSTSETKSPHKRPFVFETFARKETNKYPPLFFTLHDFQNVMSNTMQREDVFNDESSANFNSSFHDSFRNSLRNSFREFFERSLDDEEDDLCFRVTTTNLPFEKCLDTWTATFNDRLTENFDVPSRFIFEDYVDRSNKVNIRRSAGPMCYDSFEEVPTVPRLTKVRFVIESPSSSTSDHELNNDGETTCDSLQNIDPLTDEFSSVKLTEVTNDMDCTDMNKAFGQVQDFQQEDHDEFGDVPFSSILKTGDSLDRWYSLDDATNFIRAIDKGSFGQDDRGNSNDSIGSSIEHDSQDESLCSEEKVNDANVNEAESSLIKLKAECCSVLAEVTNDCSERAPEDNAFARASNNCTASNNVEDNKKYHDEKDLKSGASQNEKNNVKREEIISVGTNAISNNFDWKLELRRNEINVNFAQEDSIIRRDKYLRTEINEEQSTINETKVFDQQIIKDKVENNVLKKHLLSNRTETDISEKVSSAEEDMEIDKQQLQTDSVDKSTGEYRRKIFVNESLRNIMNRCDFTSNDFADSSEDSDVQDDNLDTGDICLGESERNFKDLITKGDTRQETKDIPVSKSNEKLQDSFIGNESLEKRKSITNPVNIQRNSFLVNMLSEDTDQIWTSCEIIAVHPKSLAKCEVSISKDEEGKKLANRLNESIKMDSEIQKILQESKEPLKRVETILPKPTTVKKIGETSKKTTGEVKCDVLNELLSNFSNIKLKPVKDEKRSAVESHPRIKTFSRQENDKMGIEHMSDSRTQSLKDCNGNSCVETKGTSDESINLKAATSSVKQWQYAASLTTRKFQDDRNKSNESQKGSEGSQNSTANSTESVKPPESSEILSDRKEESREIDLNRVGRTVKQWQYAASLMASNYIPDDRNKRNESQERSEDFQDDISFVTVNRINRVERTTNEDYSELSRNMNEVLVEPTKSDAVRRVSDDEAGRGGASSVECLQMVGCSAKTDESHNRGAYARQLELSKSMSSGDKSAIARRISQPHCNNNDNNRAVTPVAVSDDQSRDTVTITPGRVRSFIKYYEIQHEATTDNDSKTNDRVDKDPMPEHQSVISICRGLEARAIEAKLFEAQKKDNSKSLDTMKKNDYRGLITDQDFERSIGSARKEGKCAAMVEKFGTDNSSRLDARIPNKEDDYVEMMKQIHVSPKSIGDSSAHPGTVKRKKSVKFQGGFTVIGTEDPDENDTAGNPAGQDTKLLDKKKNRDGLTLERSILVEKVDCGVGHLGELLDADSPSLEKRETDAQMKISSLPNYRTSRQSGGYRTLSLLRHLGVKMGTRAINSSLLQKDIALTDDI</sequence>
<proteinExistence type="predicted"/>
<dbReference type="RefSeq" id="XP_048261537.1">
    <property type="nucleotide sequence ID" value="XM_048405580.1"/>
</dbReference>
<reference evidence="3" key="1">
    <citation type="submission" date="2025-08" db="UniProtKB">
        <authorList>
            <consortium name="RefSeq"/>
        </authorList>
    </citation>
    <scope>IDENTIFICATION</scope>
</reference>
<feature type="region of interest" description="Disordered" evidence="1">
    <location>
        <begin position="1318"/>
        <end position="1340"/>
    </location>
</feature>
<feature type="region of interest" description="Disordered" evidence="1">
    <location>
        <begin position="1"/>
        <end position="147"/>
    </location>
</feature>
<keyword evidence="2" id="KW-1185">Reference proteome</keyword>
<feature type="compositionally biased region" description="Basic and acidic residues" evidence="1">
    <location>
        <begin position="426"/>
        <end position="439"/>
    </location>
</feature>
<feature type="region of interest" description="Disordered" evidence="1">
    <location>
        <begin position="858"/>
        <end position="897"/>
    </location>
</feature>
<accession>A0A9C6SIY5</accession>
<feature type="region of interest" description="Disordered" evidence="1">
    <location>
        <begin position="935"/>
        <end position="979"/>
    </location>
</feature>
<feature type="compositionally biased region" description="Polar residues" evidence="1">
    <location>
        <begin position="888"/>
        <end position="897"/>
    </location>
</feature>
<feature type="compositionally biased region" description="Basic and acidic residues" evidence="1">
    <location>
        <begin position="495"/>
        <end position="507"/>
    </location>
</feature>
<evidence type="ECO:0000256" key="1">
    <source>
        <dbReference type="SAM" id="MobiDB-lite"/>
    </source>
</evidence>